<comment type="caution">
    <text evidence="2">The sequence shown here is derived from an EMBL/GenBank/DDBJ whole genome shotgun (WGS) entry which is preliminary data.</text>
</comment>
<name>A0A4C1VFM4_EUMVA</name>
<evidence type="ECO:0000313" key="3">
    <source>
        <dbReference type="Proteomes" id="UP000299102"/>
    </source>
</evidence>
<gene>
    <name evidence="2" type="ORF">EVAR_8308_1</name>
</gene>
<dbReference type="EMBL" id="BGZK01000319">
    <property type="protein sequence ID" value="GBP36475.1"/>
    <property type="molecule type" value="Genomic_DNA"/>
</dbReference>
<sequence length="152" mass="16939">MKRIIITWFNGGRKHLVSQGRDLKRHIGLLRAHNQRLFYTFSRESETPRNNTGRSGCDPLFSPRDAGPPDTAGVKGHKGPVHRSIYAERRPSSAAGVDNAGHRGGRRPRHSHVASAMNIYAPASAPERRARGCPARIILSKLVNRQMNNMNM</sequence>
<reference evidence="2 3" key="1">
    <citation type="journal article" date="2019" name="Commun. Biol.">
        <title>The bagworm genome reveals a unique fibroin gene that provides high tensile strength.</title>
        <authorList>
            <person name="Kono N."/>
            <person name="Nakamura H."/>
            <person name="Ohtoshi R."/>
            <person name="Tomita M."/>
            <person name="Numata K."/>
            <person name="Arakawa K."/>
        </authorList>
    </citation>
    <scope>NUCLEOTIDE SEQUENCE [LARGE SCALE GENOMIC DNA]</scope>
</reference>
<organism evidence="2 3">
    <name type="scientific">Eumeta variegata</name>
    <name type="common">Bagworm moth</name>
    <name type="synonym">Eumeta japonica</name>
    <dbReference type="NCBI Taxonomy" id="151549"/>
    <lineage>
        <taxon>Eukaryota</taxon>
        <taxon>Metazoa</taxon>
        <taxon>Ecdysozoa</taxon>
        <taxon>Arthropoda</taxon>
        <taxon>Hexapoda</taxon>
        <taxon>Insecta</taxon>
        <taxon>Pterygota</taxon>
        <taxon>Neoptera</taxon>
        <taxon>Endopterygota</taxon>
        <taxon>Lepidoptera</taxon>
        <taxon>Glossata</taxon>
        <taxon>Ditrysia</taxon>
        <taxon>Tineoidea</taxon>
        <taxon>Psychidae</taxon>
        <taxon>Oiketicinae</taxon>
        <taxon>Eumeta</taxon>
    </lineage>
</organism>
<evidence type="ECO:0000256" key="1">
    <source>
        <dbReference type="SAM" id="MobiDB-lite"/>
    </source>
</evidence>
<accession>A0A4C1VFM4</accession>
<keyword evidence="3" id="KW-1185">Reference proteome</keyword>
<proteinExistence type="predicted"/>
<dbReference type="AlphaFoldDB" id="A0A4C1VFM4"/>
<feature type="region of interest" description="Disordered" evidence="1">
    <location>
        <begin position="44"/>
        <end position="111"/>
    </location>
</feature>
<evidence type="ECO:0000313" key="2">
    <source>
        <dbReference type="EMBL" id="GBP36475.1"/>
    </source>
</evidence>
<dbReference type="Proteomes" id="UP000299102">
    <property type="component" value="Unassembled WGS sequence"/>
</dbReference>
<protein>
    <submittedName>
        <fullName evidence="2">Uncharacterized protein</fullName>
    </submittedName>
</protein>